<sequence>MQHKIIYSSNAQKDIEDIFVNITEFTSVFSAINVLNDVKASIELLGFMPQMGVEGYIKGTREIYSRKYRVVYEIDDEKSEIIILTILHTRRLYPPLA</sequence>
<dbReference type="SUPFAM" id="SSF143011">
    <property type="entry name" value="RelE-like"/>
    <property type="match status" value="1"/>
</dbReference>
<comment type="caution">
    <text evidence="2">The sequence shown here is derived from an EMBL/GenBank/DDBJ whole genome shotgun (WGS) entry which is preliminary data.</text>
</comment>
<dbReference type="Pfam" id="PF05016">
    <property type="entry name" value="ParE_toxin"/>
    <property type="match status" value="1"/>
</dbReference>
<gene>
    <name evidence="2" type="ORF">appser6_5510</name>
</gene>
<name>A0A828PU32_ACTPL</name>
<evidence type="ECO:0000256" key="1">
    <source>
        <dbReference type="ARBA" id="ARBA00022649"/>
    </source>
</evidence>
<dbReference type="InterPro" id="IPR035093">
    <property type="entry name" value="RelE/ParE_toxin_dom_sf"/>
</dbReference>
<evidence type="ECO:0000313" key="2">
    <source>
        <dbReference type="EMBL" id="EFM92514.1"/>
    </source>
</evidence>
<organism evidence="2 3">
    <name type="scientific">Actinobacillus pleuropneumoniae serovar 6 str. Femo</name>
    <dbReference type="NCBI Taxonomy" id="754256"/>
    <lineage>
        <taxon>Bacteria</taxon>
        <taxon>Pseudomonadati</taxon>
        <taxon>Pseudomonadota</taxon>
        <taxon>Gammaproteobacteria</taxon>
        <taxon>Pasteurellales</taxon>
        <taxon>Pasteurellaceae</taxon>
        <taxon>Actinobacillus</taxon>
    </lineage>
</organism>
<dbReference type="Gene3D" id="3.30.2310.20">
    <property type="entry name" value="RelE-like"/>
    <property type="match status" value="1"/>
</dbReference>
<protein>
    <submittedName>
        <fullName evidence="2">Plasmid stabilization system protein</fullName>
    </submittedName>
</protein>
<keyword evidence="1" id="KW-1277">Toxin-antitoxin system</keyword>
<evidence type="ECO:0000313" key="3">
    <source>
        <dbReference type="Proteomes" id="UP000005341"/>
    </source>
</evidence>
<reference evidence="2 3" key="1">
    <citation type="journal article" date="2010" name="J. Bacteriol.">
        <title>Comparative genomic characterization of Actinobacillus pleuropneumoniae.</title>
        <authorList>
            <person name="Xu Z."/>
            <person name="Chen X."/>
            <person name="Li L."/>
            <person name="Li T."/>
            <person name="Wang S."/>
            <person name="Chen H."/>
            <person name="Zhou R."/>
        </authorList>
    </citation>
    <scope>NUCLEOTIDE SEQUENCE [LARGE SCALE GENOMIC DNA]</scope>
    <source>
        <strain evidence="2 3">Femo</strain>
    </source>
</reference>
<dbReference type="RefSeq" id="WP_005607245.1">
    <property type="nucleotide sequence ID" value="NZ_ADOG01000008.1"/>
</dbReference>
<dbReference type="AlphaFoldDB" id="A0A828PU32"/>
<dbReference type="Proteomes" id="UP000005341">
    <property type="component" value="Unassembled WGS sequence"/>
</dbReference>
<dbReference type="InterPro" id="IPR007712">
    <property type="entry name" value="RelE/ParE_toxin"/>
</dbReference>
<proteinExistence type="predicted"/>
<accession>A0A828PU32</accession>
<dbReference type="EMBL" id="ADOG01000008">
    <property type="protein sequence ID" value="EFM92514.1"/>
    <property type="molecule type" value="Genomic_DNA"/>
</dbReference>